<gene>
    <name evidence="1" type="ORF">FB475_3891</name>
</gene>
<reference evidence="1 2" key="1">
    <citation type="submission" date="2019-06" db="EMBL/GenBank/DDBJ databases">
        <title>Sequencing the genomes of 1000 actinobacteria strains.</title>
        <authorList>
            <person name="Klenk H.-P."/>
        </authorList>
    </citation>
    <scope>NUCLEOTIDE SEQUENCE [LARGE SCALE GENOMIC DNA]</scope>
    <source>
        <strain evidence="1 2">DSM 17305</strain>
    </source>
</reference>
<comment type="caution">
    <text evidence="1">The sequence shown here is derived from an EMBL/GenBank/DDBJ whole genome shotgun (WGS) entry which is preliminary data.</text>
</comment>
<evidence type="ECO:0000313" key="1">
    <source>
        <dbReference type="EMBL" id="TQJ19717.1"/>
    </source>
</evidence>
<evidence type="ECO:0000313" key="2">
    <source>
        <dbReference type="Proteomes" id="UP000316298"/>
    </source>
</evidence>
<dbReference type="EMBL" id="VFMM01000001">
    <property type="protein sequence ID" value="TQJ19717.1"/>
    <property type="molecule type" value="Genomic_DNA"/>
</dbReference>
<name>A0A542EWM0_9ACTN</name>
<dbReference type="AlphaFoldDB" id="A0A542EWM0"/>
<dbReference type="RefSeq" id="WP_141857617.1">
    <property type="nucleotide sequence ID" value="NZ_BAAAKA010000061.1"/>
</dbReference>
<accession>A0A542EWM0</accession>
<protein>
    <submittedName>
        <fullName evidence="1">Uncharacterized protein</fullName>
    </submittedName>
</protein>
<organism evidence="1 2">
    <name type="scientific">Kribbella jejuensis</name>
    <dbReference type="NCBI Taxonomy" id="236068"/>
    <lineage>
        <taxon>Bacteria</taxon>
        <taxon>Bacillati</taxon>
        <taxon>Actinomycetota</taxon>
        <taxon>Actinomycetes</taxon>
        <taxon>Propionibacteriales</taxon>
        <taxon>Kribbellaceae</taxon>
        <taxon>Kribbella</taxon>
    </lineage>
</organism>
<sequence>MTTTPTTNPLFLLGVEPDFDTGYAALLDFTTNKYAYVHDCGYIVYSQTAPSGCLECRSNLRQAMSNHGTWHQLFIRHQDEGSGS</sequence>
<proteinExistence type="predicted"/>
<keyword evidence="2" id="KW-1185">Reference proteome</keyword>
<dbReference type="Proteomes" id="UP000316298">
    <property type="component" value="Unassembled WGS sequence"/>
</dbReference>